<proteinExistence type="predicted"/>
<accession>A0A9P6DID0</accession>
<organism evidence="1 2">
    <name type="scientific">Pleurotus eryngii</name>
    <name type="common">Boletus of the steppes</name>
    <dbReference type="NCBI Taxonomy" id="5323"/>
    <lineage>
        <taxon>Eukaryota</taxon>
        <taxon>Fungi</taxon>
        <taxon>Dikarya</taxon>
        <taxon>Basidiomycota</taxon>
        <taxon>Agaricomycotina</taxon>
        <taxon>Agaricomycetes</taxon>
        <taxon>Agaricomycetidae</taxon>
        <taxon>Agaricales</taxon>
        <taxon>Pleurotineae</taxon>
        <taxon>Pleurotaceae</taxon>
        <taxon>Pleurotus</taxon>
    </lineage>
</organism>
<gene>
    <name evidence="1" type="ORF">BDN71DRAFT_1428212</name>
</gene>
<name>A0A9P6DID0_PLEER</name>
<evidence type="ECO:0000313" key="1">
    <source>
        <dbReference type="EMBL" id="KAF9499164.1"/>
    </source>
</evidence>
<dbReference type="AlphaFoldDB" id="A0A9P6DID0"/>
<evidence type="ECO:0000313" key="2">
    <source>
        <dbReference type="Proteomes" id="UP000807025"/>
    </source>
</evidence>
<dbReference type="OrthoDB" id="2951436at2759"/>
<protein>
    <submittedName>
        <fullName evidence="1">Uncharacterized protein</fullName>
    </submittedName>
</protein>
<dbReference type="EMBL" id="MU154533">
    <property type="protein sequence ID" value="KAF9499164.1"/>
    <property type="molecule type" value="Genomic_DNA"/>
</dbReference>
<dbReference type="Proteomes" id="UP000807025">
    <property type="component" value="Unassembled WGS sequence"/>
</dbReference>
<reference evidence="1" key="1">
    <citation type="submission" date="2020-11" db="EMBL/GenBank/DDBJ databases">
        <authorList>
            <consortium name="DOE Joint Genome Institute"/>
            <person name="Ahrendt S."/>
            <person name="Riley R."/>
            <person name="Andreopoulos W."/>
            <person name="Labutti K."/>
            <person name="Pangilinan J."/>
            <person name="Ruiz-Duenas F.J."/>
            <person name="Barrasa J.M."/>
            <person name="Sanchez-Garcia M."/>
            <person name="Camarero S."/>
            <person name="Miyauchi S."/>
            <person name="Serrano A."/>
            <person name="Linde D."/>
            <person name="Babiker R."/>
            <person name="Drula E."/>
            <person name="Ayuso-Fernandez I."/>
            <person name="Pacheco R."/>
            <person name="Padilla G."/>
            <person name="Ferreira P."/>
            <person name="Barriuso J."/>
            <person name="Kellner H."/>
            <person name="Castanera R."/>
            <person name="Alfaro M."/>
            <person name="Ramirez L."/>
            <person name="Pisabarro A.G."/>
            <person name="Kuo A."/>
            <person name="Tritt A."/>
            <person name="Lipzen A."/>
            <person name="He G."/>
            <person name="Yan M."/>
            <person name="Ng V."/>
            <person name="Cullen D."/>
            <person name="Martin F."/>
            <person name="Rosso M.-N."/>
            <person name="Henrissat B."/>
            <person name="Hibbett D."/>
            <person name="Martinez A.T."/>
            <person name="Grigoriev I.V."/>
        </authorList>
    </citation>
    <scope>NUCLEOTIDE SEQUENCE</scope>
    <source>
        <strain evidence="1">ATCC 90797</strain>
    </source>
</reference>
<sequence>MPMDLQRKAKAITSYKHVMSRRPALAPAPTQTYGLILTYECLTRFGLIMHDHVNPQFDHMNESHCEVMIDITTQKLPLVCMIVIDSLFLFHWKTHLVNTKNGLQYLLVLANNGLEELETAITKTFPEALDMLVQFLNMGDVQPAWQKGPHHRGWTVLSSQFLEDPSGLTLQQHQELLEQIDLETATKEGVREQRREGEEWYTWGGVSVLQARLVMNENGLFVAGGVGEVMRPVDEAAVLTFTSEMLGDLEVAMAGGIEELAAGDRMPLYDVVLGSKLSSTHPSSEQIHDMTPFTRRQPGTLFQEQTSTLHFNILHVFIPKVLTFQQPSVILLMLAFGDEFLDKGNMTWQGQQRQQRLPLSVKAQCLGTEVECLSAQASRNQRTCLTSNEMKDREGAIVSTGKLESQDVSGLNEAEEMASDLPVHCNASTACPPNTFSHERALGNSCSLANTHQRRAITIAMGAISYAQ</sequence>
<comment type="caution">
    <text evidence="1">The sequence shown here is derived from an EMBL/GenBank/DDBJ whole genome shotgun (WGS) entry which is preliminary data.</text>
</comment>
<keyword evidence="2" id="KW-1185">Reference proteome</keyword>